<evidence type="ECO:0000256" key="4">
    <source>
        <dbReference type="ARBA" id="ARBA00023115"/>
    </source>
</evidence>
<dbReference type="Gene3D" id="3.60.90.10">
    <property type="entry name" value="S-adenosylmethionine decarboxylase"/>
    <property type="match status" value="1"/>
</dbReference>
<keyword evidence="3" id="KW-0068">Autocatalytic cleavage</keyword>
<dbReference type="GO" id="GO:0005829">
    <property type="term" value="C:cytosol"/>
    <property type="evidence" value="ECO:0007669"/>
    <property type="project" value="TreeGrafter"/>
</dbReference>
<keyword evidence="4" id="KW-0620">Polyamine biosynthesis</keyword>
<dbReference type="Pfam" id="PF02675">
    <property type="entry name" value="AdoMet_dc"/>
    <property type="match status" value="1"/>
</dbReference>
<proteinExistence type="predicted"/>
<evidence type="ECO:0000256" key="1">
    <source>
        <dbReference type="ARBA" id="ARBA00001928"/>
    </source>
</evidence>
<evidence type="ECO:0000256" key="2">
    <source>
        <dbReference type="ARBA" id="ARBA00022793"/>
    </source>
</evidence>
<comment type="caution">
    <text evidence="9">The sequence shown here is derived from an EMBL/GenBank/DDBJ whole genome shotgun (WGS) entry which is preliminary data.</text>
</comment>
<dbReference type="PANTHER" id="PTHR33866:SF2">
    <property type="entry name" value="S-ADENOSYLMETHIONINE DECARBOXYLASE PROENZYME"/>
    <property type="match status" value="1"/>
</dbReference>
<dbReference type="PANTHER" id="PTHR33866">
    <property type="entry name" value="S-ADENOSYLMETHIONINE DECARBOXYLASE PROENZYME"/>
    <property type="match status" value="1"/>
</dbReference>
<reference evidence="9" key="1">
    <citation type="submission" date="2019-08" db="EMBL/GenBank/DDBJ databases">
        <authorList>
            <person name="Kucharzyk K."/>
            <person name="Murdoch R.W."/>
            <person name="Higgins S."/>
            <person name="Loffler F."/>
        </authorList>
    </citation>
    <scope>NUCLEOTIDE SEQUENCE</scope>
</reference>
<dbReference type="GO" id="GO:0004014">
    <property type="term" value="F:adenosylmethionine decarboxylase activity"/>
    <property type="evidence" value="ECO:0007669"/>
    <property type="project" value="UniProtKB-EC"/>
</dbReference>
<dbReference type="AlphaFoldDB" id="A0A644VW63"/>
<dbReference type="EMBL" id="VSSQ01000478">
    <property type="protein sequence ID" value="MPL95695.1"/>
    <property type="molecule type" value="Genomic_DNA"/>
</dbReference>
<accession>A0A644VW63</accession>
<evidence type="ECO:0000313" key="9">
    <source>
        <dbReference type="EMBL" id="MPL95695.1"/>
    </source>
</evidence>
<dbReference type="EC" id="4.1.1.50" evidence="9"/>
<evidence type="ECO:0000256" key="6">
    <source>
        <dbReference type="ARBA" id="ARBA00023239"/>
    </source>
</evidence>
<name>A0A644VW63_9ZZZZ</name>
<comment type="cofactor">
    <cofactor evidence="1">
        <name>pyruvate</name>
        <dbReference type="ChEBI" id="CHEBI:15361"/>
    </cofactor>
</comment>
<dbReference type="InterPro" id="IPR016067">
    <property type="entry name" value="S-AdoMet_deCO2ase_core"/>
</dbReference>
<gene>
    <name evidence="9" type="primary">speH_3</name>
    <name evidence="9" type="ORF">SDC9_41867</name>
</gene>
<dbReference type="SUPFAM" id="SSF56276">
    <property type="entry name" value="S-adenosylmethionine decarboxylase"/>
    <property type="match status" value="1"/>
</dbReference>
<sequence>MKFKGTQIAIDMYSCNGNIISNKDLVREVLERATTEYGMEKQSIYYNDDQGDGEFSYIIPCNRGHINVHVYPVLGFVAADIFTVNDTASPEKLAIFLRKEFSPDKSKITFLQRGDFGSQFDMKPHRRSQIKTIRRAKHAGEVLKKLVLKPKSL</sequence>
<evidence type="ECO:0000256" key="3">
    <source>
        <dbReference type="ARBA" id="ARBA00022813"/>
    </source>
</evidence>
<keyword evidence="7" id="KW-0704">Schiff base</keyword>
<keyword evidence="6 9" id="KW-0456">Lyase</keyword>
<keyword evidence="8" id="KW-0670">Pyruvate</keyword>
<evidence type="ECO:0000256" key="8">
    <source>
        <dbReference type="ARBA" id="ARBA00023317"/>
    </source>
</evidence>
<evidence type="ECO:0000256" key="5">
    <source>
        <dbReference type="ARBA" id="ARBA00023145"/>
    </source>
</evidence>
<keyword evidence="2" id="KW-0210">Decarboxylase</keyword>
<dbReference type="InterPro" id="IPR003826">
    <property type="entry name" value="AdoMetDC_fam_prok"/>
</dbReference>
<evidence type="ECO:0000256" key="7">
    <source>
        <dbReference type="ARBA" id="ARBA00023270"/>
    </source>
</evidence>
<organism evidence="9">
    <name type="scientific">bioreactor metagenome</name>
    <dbReference type="NCBI Taxonomy" id="1076179"/>
    <lineage>
        <taxon>unclassified sequences</taxon>
        <taxon>metagenomes</taxon>
        <taxon>ecological metagenomes</taxon>
    </lineage>
</organism>
<protein>
    <submittedName>
        <fullName evidence="9">S-adenosylmethionine decarboxylase proenzyme</fullName>
        <ecNumber evidence="9">4.1.1.50</ecNumber>
    </submittedName>
</protein>
<dbReference type="GO" id="GO:0008295">
    <property type="term" value="P:spermidine biosynthetic process"/>
    <property type="evidence" value="ECO:0007669"/>
    <property type="project" value="InterPro"/>
</dbReference>
<keyword evidence="5" id="KW-0865">Zymogen</keyword>